<keyword evidence="2" id="KW-0808">Transferase</keyword>
<dbReference type="InterPro" id="IPR001077">
    <property type="entry name" value="COMT_C"/>
</dbReference>
<evidence type="ECO:0000259" key="5">
    <source>
        <dbReference type="Pfam" id="PF08100"/>
    </source>
</evidence>
<evidence type="ECO:0000256" key="2">
    <source>
        <dbReference type="ARBA" id="ARBA00022679"/>
    </source>
</evidence>
<evidence type="ECO:0000256" key="1">
    <source>
        <dbReference type="ARBA" id="ARBA00022603"/>
    </source>
</evidence>
<dbReference type="Gene3D" id="3.40.50.150">
    <property type="entry name" value="Vaccinia Virus protein VP39"/>
    <property type="match status" value="1"/>
</dbReference>
<dbReference type="SUPFAM" id="SSF53335">
    <property type="entry name" value="S-adenosyl-L-methionine-dependent methyltransferases"/>
    <property type="match status" value="1"/>
</dbReference>
<dbReference type="Gene3D" id="1.10.10.10">
    <property type="entry name" value="Winged helix-like DNA-binding domain superfamily/Winged helix DNA-binding domain"/>
    <property type="match status" value="1"/>
</dbReference>
<organism evidence="6 7">
    <name type="scientific">Apiospora kogelbergensis</name>
    <dbReference type="NCBI Taxonomy" id="1337665"/>
    <lineage>
        <taxon>Eukaryota</taxon>
        <taxon>Fungi</taxon>
        <taxon>Dikarya</taxon>
        <taxon>Ascomycota</taxon>
        <taxon>Pezizomycotina</taxon>
        <taxon>Sordariomycetes</taxon>
        <taxon>Xylariomycetidae</taxon>
        <taxon>Amphisphaeriales</taxon>
        <taxon>Apiosporaceae</taxon>
        <taxon>Apiospora</taxon>
    </lineage>
</organism>
<name>A0AAW0Q8B6_9PEZI</name>
<dbReference type="InterPro" id="IPR036388">
    <property type="entry name" value="WH-like_DNA-bd_sf"/>
</dbReference>
<dbReference type="EMBL" id="JAQQWP010000010">
    <property type="protein sequence ID" value="KAK8096995.1"/>
    <property type="molecule type" value="Genomic_DNA"/>
</dbReference>
<comment type="caution">
    <text evidence="6">The sequence shown here is derived from an EMBL/GenBank/DDBJ whole genome shotgun (WGS) entry which is preliminary data.</text>
</comment>
<feature type="domain" description="O-methyltransferase C-terminal" evidence="4">
    <location>
        <begin position="198"/>
        <end position="390"/>
    </location>
</feature>
<accession>A0AAW0Q8B6</accession>
<dbReference type="PANTHER" id="PTHR43712:SF12">
    <property type="entry name" value="STERIGMATOCYSTIN 8-O-METHYLTRANSFERASE"/>
    <property type="match status" value="1"/>
</dbReference>
<dbReference type="PROSITE" id="PS51683">
    <property type="entry name" value="SAM_OMT_II"/>
    <property type="match status" value="1"/>
</dbReference>
<dbReference type="InterPro" id="IPR036390">
    <property type="entry name" value="WH_DNA-bd_sf"/>
</dbReference>
<dbReference type="SUPFAM" id="SSF46785">
    <property type="entry name" value="Winged helix' DNA-binding domain"/>
    <property type="match status" value="1"/>
</dbReference>
<evidence type="ECO:0000259" key="4">
    <source>
        <dbReference type="Pfam" id="PF00891"/>
    </source>
</evidence>
<evidence type="ECO:0000256" key="3">
    <source>
        <dbReference type="ARBA" id="ARBA00022691"/>
    </source>
</evidence>
<proteinExistence type="predicted"/>
<keyword evidence="1" id="KW-0489">Methyltransferase</keyword>
<dbReference type="GO" id="GO:0032259">
    <property type="term" value="P:methylation"/>
    <property type="evidence" value="ECO:0007669"/>
    <property type="project" value="UniProtKB-KW"/>
</dbReference>
<protein>
    <recommendedName>
        <fullName evidence="8">O-methyltransferase</fullName>
    </recommendedName>
</protein>
<sequence length="421" mass="46589">MASSTNTPRIVELAAQISASVNEFQKRLSDQGLPSPTFDEDGPQTFPEDMYSLRAQILDATAELNEVLTEPLMLIFKFAAISNLISLDTVCRLGILDMVPAGGKVSFADVSKKTGLPHAEARRLLRHAIAMRVLQEPEPEMAAHTNVSKFMSLPHIQAWAKFEGKDTWPACARVADAIEKWPASDDITETGFALANGGKSVFEVLQSDPQRAMRFGAGMGSIDHVPGCGDMVVKKAYDWASLGDVYIVNVGGSRGAVAMDLAKHFEKTKFLVQDGPMMIKGAEVPEELKGRVDFMEHELFAPQTVQANVYFFRMTLRNWNDKNAVNLLKAQVPALRSGTKLLIQDKCMTPPNTVPISEERVQRAIDMSLKTFFNSRDRYLDDWKALLAAADERFVLHKVVQVEGSHLSMLEVHWDVPSAQA</sequence>
<dbReference type="Pfam" id="PF08100">
    <property type="entry name" value="Dimerisation"/>
    <property type="match status" value="1"/>
</dbReference>
<dbReference type="Pfam" id="PF00891">
    <property type="entry name" value="Methyltransf_2"/>
    <property type="match status" value="1"/>
</dbReference>
<dbReference type="InterPro" id="IPR016461">
    <property type="entry name" value="COMT-like"/>
</dbReference>
<feature type="domain" description="O-methyltransferase dimerisation" evidence="5">
    <location>
        <begin position="87"/>
        <end position="150"/>
    </location>
</feature>
<evidence type="ECO:0000313" key="6">
    <source>
        <dbReference type="EMBL" id="KAK8096995.1"/>
    </source>
</evidence>
<keyword evidence="7" id="KW-1185">Reference proteome</keyword>
<dbReference type="InterPro" id="IPR012967">
    <property type="entry name" value="COMT_dimerisation"/>
</dbReference>
<evidence type="ECO:0000313" key="7">
    <source>
        <dbReference type="Proteomes" id="UP001392437"/>
    </source>
</evidence>
<dbReference type="GO" id="GO:0008171">
    <property type="term" value="F:O-methyltransferase activity"/>
    <property type="evidence" value="ECO:0007669"/>
    <property type="project" value="InterPro"/>
</dbReference>
<gene>
    <name evidence="6" type="ORF">PG999_012939</name>
</gene>
<keyword evidence="3" id="KW-0949">S-adenosyl-L-methionine</keyword>
<reference evidence="6 7" key="1">
    <citation type="submission" date="2023-01" db="EMBL/GenBank/DDBJ databases">
        <title>Analysis of 21 Apiospora genomes using comparative genomics revels a genus with tremendous synthesis potential of carbohydrate active enzymes and secondary metabolites.</title>
        <authorList>
            <person name="Sorensen T."/>
        </authorList>
    </citation>
    <scope>NUCLEOTIDE SEQUENCE [LARGE SCALE GENOMIC DNA]</scope>
    <source>
        <strain evidence="6 7">CBS 117206</strain>
    </source>
</reference>
<dbReference type="Proteomes" id="UP001392437">
    <property type="component" value="Unassembled WGS sequence"/>
</dbReference>
<dbReference type="AlphaFoldDB" id="A0AAW0Q8B6"/>
<dbReference type="InterPro" id="IPR029063">
    <property type="entry name" value="SAM-dependent_MTases_sf"/>
</dbReference>
<evidence type="ECO:0008006" key="8">
    <source>
        <dbReference type="Google" id="ProtNLM"/>
    </source>
</evidence>
<dbReference type="PANTHER" id="PTHR43712">
    <property type="entry name" value="PUTATIVE (AFU_ORTHOLOGUE AFUA_4G14580)-RELATED"/>
    <property type="match status" value="1"/>
</dbReference>